<evidence type="ECO:0000313" key="1">
    <source>
        <dbReference type="EMBL" id="MEB3782427.1"/>
    </source>
</evidence>
<dbReference type="EMBL" id="JAJGWQ010000003">
    <property type="protein sequence ID" value="MEB3782427.1"/>
    <property type="molecule type" value="Genomic_DNA"/>
</dbReference>
<organism evidence="1 2">
    <name type="scientific">Pseudomonas paracarnis</name>
    <dbReference type="NCBI Taxonomy" id="2750625"/>
    <lineage>
        <taxon>Bacteria</taxon>
        <taxon>Pseudomonadati</taxon>
        <taxon>Pseudomonadota</taxon>
        <taxon>Gammaproteobacteria</taxon>
        <taxon>Pseudomonadales</taxon>
        <taxon>Pseudomonadaceae</taxon>
        <taxon>Pseudomonas</taxon>
    </lineage>
</organism>
<dbReference type="RefSeq" id="WP_324835977.1">
    <property type="nucleotide sequence ID" value="NZ_JAJGWQ010000003.1"/>
</dbReference>
<keyword evidence="2" id="KW-1185">Reference proteome</keyword>
<accession>A0ABU6BRB9</accession>
<evidence type="ECO:0000313" key="2">
    <source>
        <dbReference type="Proteomes" id="UP001336015"/>
    </source>
</evidence>
<name>A0ABU6BRB9_9PSED</name>
<comment type="caution">
    <text evidence="1">The sequence shown here is derived from an EMBL/GenBank/DDBJ whole genome shotgun (WGS) entry which is preliminary data.</text>
</comment>
<sequence length="133" mass="16008">MGTNVFLNRNTKLREEFSIDTDDAIHDIFQNLEIFRDYLCSGSEERKVFDGEYGSSFERGIKLHMMILNYLDLWHLEEDEVAWKSYKDTLETRLLGVHEKFADQFLADVWFYNKWIALSIEKYTAEWLEDYLE</sequence>
<dbReference type="Proteomes" id="UP001336015">
    <property type="component" value="Unassembled WGS sequence"/>
</dbReference>
<proteinExistence type="predicted"/>
<reference evidence="1 2" key="1">
    <citation type="journal article" date="2023" name="Int J Dairy Technol">
        <title>Genome based analysis of Pseudomonas paracarnis RQ057, a strain responsible for blue discoloration spoilage in processed cheese.</title>
        <authorList>
            <person name="Rodrigues Rd.S."/>
            <person name="Machado S.G."/>
            <person name="de Carvalho A.F."/>
            <person name="Nero L.A."/>
        </authorList>
    </citation>
    <scope>NUCLEOTIDE SEQUENCE [LARGE SCALE GENOMIC DNA]</scope>
    <source>
        <strain evidence="1 2">RQ057</strain>
    </source>
</reference>
<protein>
    <submittedName>
        <fullName evidence="1">Uncharacterized protein</fullName>
    </submittedName>
</protein>
<gene>
    <name evidence="1" type="ORF">LLW09_07645</name>
</gene>